<dbReference type="InterPro" id="IPR036259">
    <property type="entry name" value="MFS_trans_sf"/>
</dbReference>
<evidence type="ECO:0000256" key="5">
    <source>
        <dbReference type="ARBA" id="ARBA00023136"/>
    </source>
</evidence>
<feature type="transmembrane region" description="Helical" evidence="7">
    <location>
        <begin position="304"/>
        <end position="325"/>
    </location>
</feature>
<evidence type="ECO:0000313" key="10">
    <source>
        <dbReference type="Proteomes" id="UP001230188"/>
    </source>
</evidence>
<evidence type="ECO:0000256" key="2">
    <source>
        <dbReference type="ARBA" id="ARBA00005241"/>
    </source>
</evidence>
<sequence>MKRLAAPCRRLLSSSSSSESQKFTVSRAEVKSYKAKLRELRRQWRAEEAERRASTSLEKSAERERVKIAKAARKAAKRERALANLEKQKEVQAEAKLATEARVKAAVGFVQNDRRKRVDRQRRLVAALEAESATWLTTDDLVDEKITDVLWEAPASTGLVTDHSHYFWRYIAEVERFDFNPPDLSVLTPTAASRERQRVATLTERLIRTHSVDLNEYHKVLDDASEIAEAIKDLKPQHQEPRFFGTMRLPFFDDASEEALLRSKAVAKRRPLILGKLLMFATWAQSASVLAYIAIALWRQRFSVWSIGVLLSLCMSAQTVCSMAATTVADAIGAHKALAVGSHALSVAAIGAAVLLSDERTMAERCLLVAAFSFASMTRPIVDAAILCVIENLESFGEQRAWGNVGSGVGALCYGATLSGLASRGVRQIVGGSRAPLGAYVLLAPVTLALIAALPMNGLRRRSPSFSAGAATALFNDPAVIGVLGVVFLMGILFAVLVQYVFLWAWQQRLAGSWTTIVVGAAAAATNLCEIPIVFYASTIAERVGVHGVLRISGAAYLARIAVYVAMAARYEASGRVSAWWLLVAEPAQALTFSLTVSITAAHMRNLAAAILPPDVQGSALAQGLTQGTSALGRAIGFLAGAALLETQGALPMFVATEAVALFLVFVGLPLFESLHHTTGGRRHLLDVDNLDRPPVHPPPRGADQPHRTPSIYF</sequence>
<evidence type="ECO:0000313" key="9">
    <source>
        <dbReference type="EMBL" id="KAJ8610351.1"/>
    </source>
</evidence>
<feature type="region of interest" description="Disordered" evidence="6">
    <location>
        <begin position="687"/>
        <end position="714"/>
    </location>
</feature>
<proteinExistence type="inferred from homology"/>
<dbReference type="AlphaFoldDB" id="A0AAD7UM74"/>
<feature type="transmembrane region" description="Helical" evidence="7">
    <location>
        <begin position="579"/>
        <end position="604"/>
    </location>
</feature>
<accession>A0AAD7UM74</accession>
<dbReference type="InterPro" id="IPR051717">
    <property type="entry name" value="MFS_MFSD6"/>
</dbReference>
<name>A0AAD7UM74_9STRA</name>
<evidence type="ECO:0000256" key="1">
    <source>
        <dbReference type="ARBA" id="ARBA00004141"/>
    </source>
</evidence>
<comment type="caution">
    <text evidence="9">The sequence shown here is derived from an EMBL/GenBank/DDBJ whole genome shotgun (WGS) entry which is preliminary data.</text>
</comment>
<comment type="subcellular location">
    <subcellularLocation>
        <location evidence="1">Membrane</location>
        <topology evidence="1">Multi-pass membrane protein</topology>
    </subcellularLocation>
</comment>
<reference evidence="9" key="1">
    <citation type="submission" date="2023-01" db="EMBL/GenBank/DDBJ databases">
        <title>Metagenome sequencing of chrysophaentin producing Chrysophaeum taylorii.</title>
        <authorList>
            <person name="Davison J."/>
            <person name="Bewley C."/>
        </authorList>
    </citation>
    <scope>NUCLEOTIDE SEQUENCE</scope>
    <source>
        <strain evidence="9">NIES-1699</strain>
    </source>
</reference>
<keyword evidence="3 7" id="KW-0812">Transmembrane</keyword>
<protein>
    <recommendedName>
        <fullName evidence="8">Major facilitator superfamily associated domain-containing protein</fullName>
    </recommendedName>
</protein>
<dbReference type="PANTHER" id="PTHR16172">
    <property type="entry name" value="MAJOR FACILITATOR SUPERFAMILY DOMAIN-CONTAINING PROTEIN 6-LIKE"/>
    <property type="match status" value="1"/>
</dbReference>
<evidence type="ECO:0000256" key="4">
    <source>
        <dbReference type="ARBA" id="ARBA00022989"/>
    </source>
</evidence>
<keyword evidence="4 7" id="KW-1133">Transmembrane helix</keyword>
<keyword evidence="10" id="KW-1185">Reference proteome</keyword>
<feature type="transmembrane region" description="Helical" evidence="7">
    <location>
        <begin position="514"/>
        <end position="537"/>
    </location>
</feature>
<dbReference type="GO" id="GO:0016020">
    <property type="term" value="C:membrane"/>
    <property type="evidence" value="ECO:0007669"/>
    <property type="project" value="UniProtKB-SubCell"/>
</dbReference>
<feature type="region of interest" description="Disordered" evidence="6">
    <location>
        <begin position="1"/>
        <end position="25"/>
    </location>
</feature>
<dbReference type="Proteomes" id="UP001230188">
    <property type="component" value="Unassembled WGS sequence"/>
</dbReference>
<evidence type="ECO:0000259" key="8">
    <source>
        <dbReference type="Pfam" id="PF12832"/>
    </source>
</evidence>
<feature type="transmembrane region" description="Helical" evidence="7">
    <location>
        <begin position="337"/>
        <end position="356"/>
    </location>
</feature>
<organism evidence="9 10">
    <name type="scientific">Chrysophaeum taylorii</name>
    <dbReference type="NCBI Taxonomy" id="2483200"/>
    <lineage>
        <taxon>Eukaryota</taxon>
        <taxon>Sar</taxon>
        <taxon>Stramenopiles</taxon>
        <taxon>Ochrophyta</taxon>
        <taxon>Pelagophyceae</taxon>
        <taxon>Pelagomonadales</taxon>
        <taxon>Pelagomonadaceae</taxon>
        <taxon>Chrysophaeum</taxon>
    </lineage>
</organism>
<dbReference type="SUPFAM" id="SSF103473">
    <property type="entry name" value="MFS general substrate transporter"/>
    <property type="match status" value="1"/>
</dbReference>
<gene>
    <name evidence="9" type="ORF">CTAYLR_003881</name>
</gene>
<evidence type="ECO:0000256" key="3">
    <source>
        <dbReference type="ARBA" id="ARBA00022692"/>
    </source>
</evidence>
<feature type="transmembrane region" description="Helical" evidence="7">
    <location>
        <begin position="437"/>
        <end position="459"/>
    </location>
</feature>
<feature type="domain" description="Major facilitator superfamily associated" evidence="8">
    <location>
        <begin position="276"/>
        <end position="655"/>
    </location>
</feature>
<dbReference type="InterPro" id="IPR024989">
    <property type="entry name" value="MFS_assoc_dom"/>
</dbReference>
<evidence type="ECO:0000256" key="7">
    <source>
        <dbReference type="SAM" id="Phobius"/>
    </source>
</evidence>
<dbReference type="PANTHER" id="PTHR16172:SF41">
    <property type="entry name" value="MAJOR FACILITATOR SUPERFAMILY DOMAIN-CONTAINING PROTEIN 6-LIKE"/>
    <property type="match status" value="1"/>
</dbReference>
<feature type="transmembrane region" description="Helical" evidence="7">
    <location>
        <begin position="651"/>
        <end position="672"/>
    </location>
</feature>
<evidence type="ECO:0000256" key="6">
    <source>
        <dbReference type="SAM" id="MobiDB-lite"/>
    </source>
</evidence>
<comment type="similarity">
    <text evidence="2">Belongs to the major facilitator superfamily. MFSD6 family.</text>
</comment>
<dbReference type="EMBL" id="JAQMWT010000109">
    <property type="protein sequence ID" value="KAJ8610351.1"/>
    <property type="molecule type" value="Genomic_DNA"/>
</dbReference>
<dbReference type="Gene3D" id="1.20.1250.20">
    <property type="entry name" value="MFS general substrate transporter like domains"/>
    <property type="match status" value="2"/>
</dbReference>
<keyword evidence="5 7" id="KW-0472">Membrane</keyword>
<dbReference type="Pfam" id="PF12832">
    <property type="entry name" value="MFS_1_like"/>
    <property type="match status" value="1"/>
</dbReference>
<feature type="transmembrane region" description="Helical" evidence="7">
    <location>
        <begin position="479"/>
        <end position="502"/>
    </location>
</feature>
<feature type="transmembrane region" description="Helical" evidence="7">
    <location>
        <begin position="549"/>
        <end position="567"/>
    </location>
</feature>
<feature type="transmembrane region" description="Helical" evidence="7">
    <location>
        <begin position="277"/>
        <end position="298"/>
    </location>
</feature>